<comment type="caution">
    <text evidence="3">The sequence shown here is derived from an EMBL/GenBank/DDBJ whole genome shotgun (WGS) entry which is preliminary data.</text>
</comment>
<feature type="transmembrane region" description="Helical" evidence="2">
    <location>
        <begin position="57"/>
        <end position="82"/>
    </location>
</feature>
<sequence length="267" mass="29841">MPILRSMPLVLGFRAPVLDLKLAETQGVQLDDYPNELFLSRTKALDQHLKQTYPSSLAYHLCLSLIVVLVFVTIAVLCVLHSSNAQGWILLFIAVMIVLFVVKMFFLSRLDKANHLLLEQLQQFNDQDMPVYGVLYRMRKSHEAPRALLDRFLYRLHLNLPSWIVELTTIDHIDEYSFAPDLSPVGYENQNDEEAEGRSSSAPSPLDGDGFSGVGTPSSSNQMHELPLYRPRAGGNSTFLAESSPPSYDEIVVITVPPAAAVDENRA</sequence>
<proteinExistence type="predicted"/>
<keyword evidence="2" id="KW-1133">Transmembrane helix</keyword>
<protein>
    <submittedName>
        <fullName evidence="3">Uncharacterized protein</fullName>
    </submittedName>
</protein>
<name>A0A9P6QAL7_9FUNG</name>
<feature type="region of interest" description="Disordered" evidence="1">
    <location>
        <begin position="184"/>
        <end position="246"/>
    </location>
</feature>
<feature type="transmembrane region" description="Helical" evidence="2">
    <location>
        <begin position="88"/>
        <end position="107"/>
    </location>
</feature>
<evidence type="ECO:0000256" key="2">
    <source>
        <dbReference type="SAM" id="Phobius"/>
    </source>
</evidence>
<keyword evidence="2" id="KW-0472">Membrane</keyword>
<organism evidence="3 4">
    <name type="scientific">Actinomortierella ambigua</name>
    <dbReference type="NCBI Taxonomy" id="1343610"/>
    <lineage>
        <taxon>Eukaryota</taxon>
        <taxon>Fungi</taxon>
        <taxon>Fungi incertae sedis</taxon>
        <taxon>Mucoromycota</taxon>
        <taxon>Mortierellomycotina</taxon>
        <taxon>Mortierellomycetes</taxon>
        <taxon>Mortierellales</taxon>
        <taxon>Mortierellaceae</taxon>
        <taxon>Actinomortierella</taxon>
    </lineage>
</organism>
<dbReference type="AlphaFoldDB" id="A0A9P6QAL7"/>
<keyword evidence="4" id="KW-1185">Reference proteome</keyword>
<keyword evidence="2" id="KW-0812">Transmembrane</keyword>
<evidence type="ECO:0000313" key="4">
    <source>
        <dbReference type="Proteomes" id="UP000807716"/>
    </source>
</evidence>
<accession>A0A9P6QAL7</accession>
<gene>
    <name evidence="3" type="ORF">DFQ27_002022</name>
</gene>
<dbReference type="OrthoDB" id="2417861at2759"/>
<evidence type="ECO:0000256" key="1">
    <source>
        <dbReference type="SAM" id="MobiDB-lite"/>
    </source>
</evidence>
<dbReference type="EMBL" id="JAAAJB010000172">
    <property type="protein sequence ID" value="KAG0262955.1"/>
    <property type="molecule type" value="Genomic_DNA"/>
</dbReference>
<reference evidence="3" key="1">
    <citation type="journal article" date="2020" name="Fungal Divers.">
        <title>Resolving the Mortierellaceae phylogeny through synthesis of multi-gene phylogenetics and phylogenomics.</title>
        <authorList>
            <person name="Vandepol N."/>
            <person name="Liber J."/>
            <person name="Desiro A."/>
            <person name="Na H."/>
            <person name="Kennedy M."/>
            <person name="Barry K."/>
            <person name="Grigoriev I.V."/>
            <person name="Miller A.N."/>
            <person name="O'Donnell K."/>
            <person name="Stajich J.E."/>
            <person name="Bonito G."/>
        </authorList>
    </citation>
    <scope>NUCLEOTIDE SEQUENCE</scope>
    <source>
        <strain evidence="3">BC1065</strain>
    </source>
</reference>
<evidence type="ECO:0000313" key="3">
    <source>
        <dbReference type="EMBL" id="KAG0262955.1"/>
    </source>
</evidence>
<dbReference type="Proteomes" id="UP000807716">
    <property type="component" value="Unassembled WGS sequence"/>
</dbReference>
<feature type="compositionally biased region" description="Polar residues" evidence="1">
    <location>
        <begin position="235"/>
        <end position="246"/>
    </location>
</feature>